<accession>A0A0X3V6R1</accession>
<gene>
    <name evidence="2" type="ORF">ADL12_13115</name>
</gene>
<comment type="caution">
    <text evidence="2">The sequence shown here is derived from an EMBL/GenBank/DDBJ whole genome shotgun (WGS) entry which is preliminary data.</text>
</comment>
<keyword evidence="3" id="KW-1185">Reference proteome</keyword>
<name>A0A0X3V6R1_9ACTN</name>
<evidence type="ECO:0000313" key="3">
    <source>
        <dbReference type="Proteomes" id="UP000053923"/>
    </source>
</evidence>
<organism evidence="2 3">
    <name type="scientific">Streptomyces regalis</name>
    <dbReference type="NCBI Taxonomy" id="68262"/>
    <lineage>
        <taxon>Bacteria</taxon>
        <taxon>Bacillati</taxon>
        <taxon>Actinomycetota</taxon>
        <taxon>Actinomycetes</taxon>
        <taxon>Kitasatosporales</taxon>
        <taxon>Streptomycetaceae</taxon>
        <taxon>Streptomyces</taxon>
    </lineage>
</organism>
<proteinExistence type="predicted"/>
<dbReference type="EMBL" id="LLZG01000078">
    <property type="protein sequence ID" value="KUL40491.1"/>
    <property type="molecule type" value="Genomic_DNA"/>
</dbReference>
<reference evidence="3" key="1">
    <citation type="submission" date="2015-10" db="EMBL/GenBank/DDBJ databases">
        <authorList>
            <person name="Ju K.-S."/>
            <person name="Doroghazi J.R."/>
            <person name="Metcalf W.W."/>
        </authorList>
    </citation>
    <scope>NUCLEOTIDE SEQUENCE [LARGE SCALE GENOMIC DNA]</scope>
    <source>
        <strain evidence="3">NRRL 3151</strain>
    </source>
</reference>
<feature type="compositionally biased region" description="Basic and acidic residues" evidence="1">
    <location>
        <begin position="31"/>
        <end position="49"/>
    </location>
</feature>
<sequence>MDPEALPLGQALGGVRLDAPYGVEDGALVEPRPEHDGRSAGLADPHDHPPAGLHAKSSGDMPGRLPHVVRVVVAPAHRAALAGEPEDLVAPRLIHSHTASGTGSRTCAHRPLLSDIAEAGLGTRKGRVAPRSGVSLSM</sequence>
<evidence type="ECO:0000313" key="2">
    <source>
        <dbReference type="EMBL" id="KUL40491.1"/>
    </source>
</evidence>
<protein>
    <submittedName>
        <fullName evidence="2">Uncharacterized protein</fullName>
    </submittedName>
</protein>
<evidence type="ECO:0000256" key="1">
    <source>
        <dbReference type="SAM" id="MobiDB-lite"/>
    </source>
</evidence>
<feature type="region of interest" description="Disordered" evidence="1">
    <location>
        <begin position="19"/>
        <end position="63"/>
    </location>
</feature>
<dbReference type="AlphaFoldDB" id="A0A0X3V6R1"/>
<dbReference type="Proteomes" id="UP000053923">
    <property type="component" value="Unassembled WGS sequence"/>
</dbReference>